<dbReference type="PROSITE" id="PS50137">
    <property type="entry name" value="DS_RBD"/>
    <property type="match status" value="1"/>
</dbReference>
<comment type="catalytic activity">
    <reaction evidence="1 9">
        <text>Endonucleolytic cleavage to 5'-phosphomonoester.</text>
        <dbReference type="EC" id="3.1.26.3"/>
    </reaction>
</comment>
<dbReference type="CDD" id="cd00593">
    <property type="entry name" value="RIBOc"/>
    <property type="match status" value="1"/>
</dbReference>
<comment type="function">
    <text evidence="9">Digests double-stranded RNA. Involved in the processing of primary rRNA transcript to yield the immediate precursors to the large and small rRNAs (23S and 16S). Processes some mRNAs, and tRNAs when they are encoded in the rRNA operon. Processes pre-crRNA and tracrRNA of type II CRISPR loci if present in the organism.</text>
</comment>
<evidence type="ECO:0000256" key="4">
    <source>
        <dbReference type="ARBA" id="ARBA00022664"/>
    </source>
</evidence>
<dbReference type="InterPro" id="IPR036389">
    <property type="entry name" value="RNase_III_sf"/>
</dbReference>
<evidence type="ECO:0000256" key="9">
    <source>
        <dbReference type="HAMAP-Rule" id="MF_00104"/>
    </source>
</evidence>
<comment type="cofactor">
    <cofactor evidence="9">
        <name>Mg(2+)</name>
        <dbReference type="ChEBI" id="CHEBI:18420"/>
    </cofactor>
</comment>
<dbReference type="Proteomes" id="UP000578697">
    <property type="component" value="Unassembled WGS sequence"/>
</dbReference>
<dbReference type="SUPFAM" id="SSF69065">
    <property type="entry name" value="RNase III domain-like"/>
    <property type="match status" value="1"/>
</dbReference>
<proteinExistence type="inferred from homology"/>
<keyword evidence="9" id="KW-0460">Magnesium</keyword>
<evidence type="ECO:0000313" key="13">
    <source>
        <dbReference type="EMBL" id="QOS39966.1"/>
    </source>
</evidence>
<evidence type="ECO:0000256" key="1">
    <source>
        <dbReference type="ARBA" id="ARBA00000109"/>
    </source>
</evidence>
<organism evidence="12 14">
    <name type="scientific">Treponema rectale</name>
    <dbReference type="NCBI Taxonomy" id="744512"/>
    <lineage>
        <taxon>Bacteria</taxon>
        <taxon>Pseudomonadati</taxon>
        <taxon>Spirochaetota</taxon>
        <taxon>Spirochaetia</taxon>
        <taxon>Spirochaetales</taxon>
        <taxon>Treponemataceae</taxon>
        <taxon>Treponema</taxon>
    </lineage>
</organism>
<keyword evidence="8 9" id="KW-0694">RNA-binding</keyword>
<evidence type="ECO:0000313" key="15">
    <source>
        <dbReference type="Proteomes" id="UP000593591"/>
    </source>
</evidence>
<dbReference type="PROSITE" id="PS00517">
    <property type="entry name" value="RNASE_3_1"/>
    <property type="match status" value="1"/>
</dbReference>
<feature type="binding site" evidence="9">
    <location>
        <position position="63"/>
    </location>
    <ligand>
        <name>Mg(2+)</name>
        <dbReference type="ChEBI" id="CHEBI:18420"/>
    </ligand>
</feature>
<dbReference type="FunFam" id="1.10.1520.10:FF:000001">
    <property type="entry name" value="Ribonuclease 3"/>
    <property type="match status" value="1"/>
</dbReference>
<evidence type="ECO:0000259" key="11">
    <source>
        <dbReference type="PROSITE" id="PS50142"/>
    </source>
</evidence>
<dbReference type="Pfam" id="PF00035">
    <property type="entry name" value="dsrm"/>
    <property type="match status" value="1"/>
</dbReference>
<dbReference type="Gene3D" id="1.10.1520.10">
    <property type="entry name" value="Ribonuclease III domain"/>
    <property type="match status" value="1"/>
</dbReference>
<dbReference type="HAMAP" id="MF_00104">
    <property type="entry name" value="RNase_III"/>
    <property type="match status" value="1"/>
</dbReference>
<dbReference type="GO" id="GO:0004525">
    <property type="term" value="F:ribonuclease III activity"/>
    <property type="evidence" value="ECO:0007669"/>
    <property type="project" value="UniProtKB-UniRule"/>
</dbReference>
<evidence type="ECO:0000256" key="5">
    <source>
        <dbReference type="ARBA" id="ARBA00022722"/>
    </source>
</evidence>
<name>A0A840SC21_9SPIR</name>
<accession>A0A840SC21</accession>
<comment type="similarity">
    <text evidence="2">Belongs to the ribonuclease III family.</text>
</comment>
<keyword evidence="9" id="KW-0963">Cytoplasm</keyword>
<feature type="domain" description="DRBM" evidence="10">
    <location>
        <begin position="178"/>
        <end position="247"/>
    </location>
</feature>
<keyword evidence="5 9" id="KW-0540">Nuclease</keyword>
<dbReference type="EMBL" id="CP031517">
    <property type="protein sequence ID" value="QOS39966.1"/>
    <property type="molecule type" value="Genomic_DNA"/>
</dbReference>
<dbReference type="CDD" id="cd10845">
    <property type="entry name" value="DSRM_RNAse_III_family"/>
    <property type="match status" value="1"/>
</dbReference>
<dbReference type="GO" id="GO:0003725">
    <property type="term" value="F:double-stranded RNA binding"/>
    <property type="evidence" value="ECO:0007669"/>
    <property type="project" value="TreeGrafter"/>
</dbReference>
<evidence type="ECO:0000313" key="12">
    <source>
        <dbReference type="EMBL" id="MBB5218335.1"/>
    </source>
</evidence>
<keyword evidence="9" id="KW-0819">tRNA processing</keyword>
<keyword evidence="7 9" id="KW-0378">Hydrolase</keyword>
<keyword evidence="6 9" id="KW-0255">Endonuclease</keyword>
<dbReference type="Proteomes" id="UP000593591">
    <property type="component" value="Chromosome"/>
</dbReference>
<protein>
    <recommendedName>
        <fullName evidence="9">Ribonuclease 3</fullName>
        <ecNumber evidence="9">3.1.26.3</ecNumber>
    </recommendedName>
    <alternativeName>
        <fullName evidence="9">Ribonuclease III</fullName>
        <shortName evidence="9">RNase III</shortName>
    </alternativeName>
</protein>
<comment type="subcellular location">
    <subcellularLocation>
        <location evidence="9">Cytoplasm</location>
    </subcellularLocation>
</comment>
<dbReference type="SMART" id="SM00358">
    <property type="entry name" value="DSRM"/>
    <property type="match status" value="1"/>
</dbReference>
<dbReference type="PROSITE" id="PS50142">
    <property type="entry name" value="RNASE_3_2"/>
    <property type="match status" value="1"/>
</dbReference>
<dbReference type="PANTHER" id="PTHR11207">
    <property type="entry name" value="RIBONUCLEASE III"/>
    <property type="match status" value="1"/>
</dbReference>
<sequence length="248" mass="28135">MKLDDYFFEKHTLSQERKHVLLEFCRNLEIKFRDLTLLDLALTHRSYSNENKAYKYRNNERLEFLGDSVLGLATAAFLYDDMENNAEGDLAKIKSNVVSEQTLAPIAIEKMHIDSVLVLGKGEEITGGRHKKAILADAVEAVIGALYLDSGYKSAEKLVDRLIVPEIRKVQTNTGNKDYKTILQEYYQKKCRKTPVYELLRTYGPDCDKTFEVQVKLGNTIYGPVTGKSKKGAEQEAARSACMLLQIK</sequence>
<reference evidence="12 14" key="2">
    <citation type="submission" date="2020-08" db="EMBL/GenBank/DDBJ databases">
        <title>Genomic Encyclopedia of Type Strains, Phase IV (KMG-IV): sequencing the most valuable type-strain genomes for metagenomic binning, comparative biology and taxonomic classification.</title>
        <authorList>
            <person name="Goeker M."/>
        </authorList>
    </citation>
    <scope>NUCLEOTIDE SEQUENCE [LARGE SCALE GENOMIC DNA]</scope>
    <source>
        <strain evidence="12 14">DSM 103679</strain>
    </source>
</reference>
<dbReference type="Pfam" id="PF14622">
    <property type="entry name" value="Ribonucleas_3_3"/>
    <property type="match status" value="1"/>
</dbReference>
<keyword evidence="4 9" id="KW-0507">mRNA processing</keyword>
<dbReference type="PANTHER" id="PTHR11207:SF0">
    <property type="entry name" value="RIBONUCLEASE 3"/>
    <property type="match status" value="1"/>
</dbReference>
<dbReference type="InterPro" id="IPR011907">
    <property type="entry name" value="RNase_III"/>
</dbReference>
<dbReference type="NCBIfam" id="TIGR02191">
    <property type="entry name" value="RNaseIII"/>
    <property type="match status" value="1"/>
</dbReference>
<evidence type="ECO:0000256" key="8">
    <source>
        <dbReference type="ARBA" id="ARBA00022884"/>
    </source>
</evidence>
<dbReference type="SUPFAM" id="SSF54768">
    <property type="entry name" value="dsRNA-binding domain-like"/>
    <property type="match status" value="1"/>
</dbReference>
<gene>
    <name evidence="9 13" type="primary">rnc</name>
    <name evidence="13" type="ORF">DYE49_05660</name>
    <name evidence="12" type="ORF">HNP77_000679</name>
</gene>
<dbReference type="Gene3D" id="3.30.160.20">
    <property type="match status" value="1"/>
</dbReference>
<feature type="domain" description="RNase III" evidence="11">
    <location>
        <begin position="21"/>
        <end position="151"/>
    </location>
</feature>
<evidence type="ECO:0000256" key="6">
    <source>
        <dbReference type="ARBA" id="ARBA00022759"/>
    </source>
</evidence>
<evidence type="ECO:0000256" key="3">
    <source>
        <dbReference type="ARBA" id="ARBA00022552"/>
    </source>
</evidence>
<dbReference type="EC" id="3.1.26.3" evidence="9"/>
<dbReference type="GO" id="GO:0046872">
    <property type="term" value="F:metal ion binding"/>
    <property type="evidence" value="ECO:0007669"/>
    <property type="project" value="UniProtKB-KW"/>
</dbReference>
<dbReference type="GO" id="GO:0008033">
    <property type="term" value="P:tRNA processing"/>
    <property type="evidence" value="ECO:0007669"/>
    <property type="project" value="UniProtKB-KW"/>
</dbReference>
<dbReference type="InterPro" id="IPR000999">
    <property type="entry name" value="RNase_III_dom"/>
</dbReference>
<feature type="active site" evidence="9">
    <location>
        <position position="67"/>
    </location>
</feature>
<evidence type="ECO:0000313" key="14">
    <source>
        <dbReference type="Proteomes" id="UP000578697"/>
    </source>
</evidence>
<evidence type="ECO:0000256" key="2">
    <source>
        <dbReference type="ARBA" id="ARBA00010183"/>
    </source>
</evidence>
<dbReference type="EMBL" id="JACHFR010000001">
    <property type="protein sequence ID" value="MBB5218335.1"/>
    <property type="molecule type" value="Genomic_DNA"/>
</dbReference>
<reference evidence="13 15" key="1">
    <citation type="submission" date="2018-08" db="EMBL/GenBank/DDBJ databases">
        <title>The first complete genome of Treponema rectale (CHPAT), a commensal spirochete of the bovine rectum.</title>
        <authorList>
            <person name="Staton G.J."/>
            <person name="Clegg S.R."/>
            <person name="Carter S.D."/>
            <person name="Radford A.D."/>
            <person name="Darby A."/>
            <person name="Hall N."/>
            <person name="Birtles R.J."/>
            <person name="Evans N.J."/>
        </authorList>
    </citation>
    <scope>NUCLEOTIDE SEQUENCE [LARGE SCALE GENOMIC DNA]</scope>
    <source>
        <strain evidence="13 15">CHPA</strain>
    </source>
</reference>
<feature type="binding site" evidence="9">
    <location>
        <position position="140"/>
    </location>
    <ligand>
        <name>Mg(2+)</name>
        <dbReference type="ChEBI" id="CHEBI:18420"/>
    </ligand>
</feature>
<dbReference type="GO" id="GO:0005737">
    <property type="term" value="C:cytoplasm"/>
    <property type="evidence" value="ECO:0007669"/>
    <property type="project" value="UniProtKB-SubCell"/>
</dbReference>
<dbReference type="SMART" id="SM00535">
    <property type="entry name" value="RIBOc"/>
    <property type="match status" value="1"/>
</dbReference>
<keyword evidence="3 9" id="KW-0698">rRNA processing</keyword>
<keyword evidence="9" id="KW-0479">Metal-binding</keyword>
<feature type="active site" evidence="9">
    <location>
        <position position="140"/>
    </location>
</feature>
<dbReference type="GO" id="GO:0010468">
    <property type="term" value="P:regulation of gene expression"/>
    <property type="evidence" value="ECO:0007669"/>
    <property type="project" value="TreeGrafter"/>
</dbReference>
<feature type="binding site" evidence="9">
    <location>
        <position position="137"/>
    </location>
    <ligand>
        <name>Mg(2+)</name>
        <dbReference type="ChEBI" id="CHEBI:18420"/>
    </ligand>
</feature>
<dbReference type="KEGG" id="trc:DYE49_05660"/>
<comment type="subunit">
    <text evidence="9">Homodimer.</text>
</comment>
<dbReference type="GO" id="GO:0006397">
    <property type="term" value="P:mRNA processing"/>
    <property type="evidence" value="ECO:0007669"/>
    <property type="project" value="UniProtKB-UniRule"/>
</dbReference>
<keyword evidence="9" id="KW-0699">rRNA-binding</keyword>
<dbReference type="AlphaFoldDB" id="A0A840SC21"/>
<evidence type="ECO:0000256" key="7">
    <source>
        <dbReference type="ARBA" id="ARBA00022801"/>
    </source>
</evidence>
<dbReference type="RefSeq" id="WP_184651756.1">
    <property type="nucleotide sequence ID" value="NZ_JACHFR010000001.1"/>
</dbReference>
<keyword evidence="14" id="KW-1185">Reference proteome</keyword>
<dbReference type="GO" id="GO:0019843">
    <property type="term" value="F:rRNA binding"/>
    <property type="evidence" value="ECO:0007669"/>
    <property type="project" value="UniProtKB-KW"/>
</dbReference>
<evidence type="ECO:0000259" key="10">
    <source>
        <dbReference type="PROSITE" id="PS50137"/>
    </source>
</evidence>
<dbReference type="InterPro" id="IPR014720">
    <property type="entry name" value="dsRBD_dom"/>
</dbReference>
<dbReference type="GO" id="GO:0006364">
    <property type="term" value="P:rRNA processing"/>
    <property type="evidence" value="ECO:0007669"/>
    <property type="project" value="UniProtKB-UniRule"/>
</dbReference>